<comment type="catalytic activity">
    <reaction evidence="7 8">
        <text>4 porphobilinogen + H2O = hydroxymethylbilane + 4 NH4(+)</text>
        <dbReference type="Rhea" id="RHEA:13185"/>
        <dbReference type="ChEBI" id="CHEBI:15377"/>
        <dbReference type="ChEBI" id="CHEBI:28938"/>
        <dbReference type="ChEBI" id="CHEBI:57845"/>
        <dbReference type="ChEBI" id="CHEBI:58126"/>
        <dbReference type="EC" id="2.5.1.61"/>
    </reaction>
</comment>
<dbReference type="PANTHER" id="PTHR11557:SF0">
    <property type="entry name" value="PORPHOBILINOGEN DEAMINASE"/>
    <property type="match status" value="1"/>
</dbReference>
<dbReference type="AlphaFoldDB" id="A0A6S6SMP0"/>
<evidence type="ECO:0000256" key="5">
    <source>
        <dbReference type="ARBA" id="ARBA00022679"/>
    </source>
</evidence>
<evidence type="ECO:0000256" key="8">
    <source>
        <dbReference type="HAMAP-Rule" id="MF_00260"/>
    </source>
</evidence>
<dbReference type="SUPFAM" id="SSF53850">
    <property type="entry name" value="Periplasmic binding protein-like II"/>
    <property type="match status" value="1"/>
</dbReference>
<evidence type="ECO:0000256" key="1">
    <source>
        <dbReference type="ARBA" id="ARBA00002869"/>
    </source>
</evidence>
<dbReference type="InterPro" id="IPR022417">
    <property type="entry name" value="Porphobilin_deaminase_N"/>
</dbReference>
<dbReference type="GO" id="GO:0006782">
    <property type="term" value="P:protoporphyrinogen IX biosynthetic process"/>
    <property type="evidence" value="ECO:0007669"/>
    <property type="project" value="UniProtKB-UniRule"/>
</dbReference>
<evidence type="ECO:0000256" key="6">
    <source>
        <dbReference type="ARBA" id="ARBA00023244"/>
    </source>
</evidence>
<comment type="similarity">
    <text evidence="3 8">Belongs to the HMBS family.</text>
</comment>
<feature type="domain" description="Porphobilinogen deaminase N-terminal" evidence="9">
    <location>
        <begin position="3"/>
        <end position="209"/>
    </location>
</feature>
<comment type="function">
    <text evidence="1 8">Tetrapolymerization of the monopyrrole PBG into the hydroxymethylbilane pre-uroporphyrinogen in several discrete steps.</text>
</comment>
<dbReference type="GO" id="GO:0004418">
    <property type="term" value="F:hydroxymethylbilane synthase activity"/>
    <property type="evidence" value="ECO:0007669"/>
    <property type="project" value="UniProtKB-UniRule"/>
</dbReference>
<dbReference type="Gene3D" id="3.30.160.40">
    <property type="entry name" value="Porphobilinogen deaminase, C-terminal domain"/>
    <property type="match status" value="1"/>
</dbReference>
<feature type="domain" description="Porphobilinogen deaminase C-terminal" evidence="10">
    <location>
        <begin position="221"/>
        <end position="287"/>
    </location>
</feature>
<dbReference type="Pfam" id="PF01379">
    <property type="entry name" value="Porphobil_deam"/>
    <property type="match status" value="1"/>
</dbReference>
<evidence type="ECO:0000259" key="9">
    <source>
        <dbReference type="Pfam" id="PF01379"/>
    </source>
</evidence>
<comment type="subunit">
    <text evidence="4 8">Monomer.</text>
</comment>
<dbReference type="GO" id="GO:0005737">
    <property type="term" value="C:cytoplasm"/>
    <property type="evidence" value="ECO:0007669"/>
    <property type="project" value="UniProtKB-UniRule"/>
</dbReference>
<keyword evidence="5 8" id="KW-0808">Transferase</keyword>
<comment type="cofactor">
    <cofactor evidence="8">
        <name>dipyrromethane</name>
        <dbReference type="ChEBI" id="CHEBI:60342"/>
    </cofactor>
    <text evidence="8">Binds 1 dipyrromethane group covalently.</text>
</comment>
<dbReference type="PROSITE" id="PS00533">
    <property type="entry name" value="PORPHOBILINOGEN_DEAM"/>
    <property type="match status" value="1"/>
</dbReference>
<name>A0A6S6SMP0_9BACT</name>
<comment type="miscellaneous">
    <text evidence="8">The porphobilinogen subunits are added to the dipyrromethane group.</text>
</comment>
<dbReference type="PANTHER" id="PTHR11557">
    <property type="entry name" value="PORPHOBILINOGEN DEAMINASE"/>
    <property type="match status" value="1"/>
</dbReference>
<protein>
    <recommendedName>
        <fullName evidence="8">Porphobilinogen deaminase</fullName>
        <shortName evidence="8">PBG</shortName>
        <ecNumber evidence="8">2.5.1.61</ecNumber>
    </recommendedName>
    <alternativeName>
        <fullName evidence="8">Hydroxymethylbilane synthase</fullName>
        <shortName evidence="8">HMBS</shortName>
    </alternativeName>
    <alternativeName>
        <fullName evidence="8">Pre-uroporphyrinogen synthase</fullName>
    </alternativeName>
</protein>
<accession>A0A6S6SMP0</accession>
<feature type="modified residue" description="S-(dipyrrolylmethanemethyl)cysteine" evidence="8">
    <location>
        <position position="237"/>
    </location>
</feature>
<gene>
    <name evidence="8" type="primary">hemC</name>
    <name evidence="11" type="ORF">HELGO_WM5927</name>
</gene>
<keyword evidence="6 8" id="KW-0627">Porphyrin biosynthesis</keyword>
<evidence type="ECO:0000259" key="10">
    <source>
        <dbReference type="Pfam" id="PF03900"/>
    </source>
</evidence>
<comment type="pathway">
    <text evidence="2">Porphyrin-containing compound metabolism; protoporphyrin-IX biosynthesis; coproporphyrinogen-III from 5-aminolevulinate: step 2/4.</text>
</comment>
<evidence type="ECO:0000256" key="2">
    <source>
        <dbReference type="ARBA" id="ARBA00004735"/>
    </source>
</evidence>
<dbReference type="Pfam" id="PF03900">
    <property type="entry name" value="Porphobil_deamC"/>
    <property type="match status" value="1"/>
</dbReference>
<dbReference type="PIRSF" id="PIRSF001438">
    <property type="entry name" value="4pyrrol_synth_OHMeBilane_synth"/>
    <property type="match status" value="1"/>
</dbReference>
<evidence type="ECO:0000313" key="11">
    <source>
        <dbReference type="EMBL" id="CAA6809769.1"/>
    </source>
</evidence>
<dbReference type="Gene3D" id="3.40.190.10">
    <property type="entry name" value="Periplasmic binding protein-like II"/>
    <property type="match status" value="2"/>
</dbReference>
<reference evidence="11" key="1">
    <citation type="submission" date="2020-01" db="EMBL/GenBank/DDBJ databases">
        <authorList>
            <person name="Meier V. D."/>
            <person name="Meier V D."/>
        </authorList>
    </citation>
    <scope>NUCLEOTIDE SEQUENCE</scope>
    <source>
        <strain evidence="11">HLG_WM_MAG_12</strain>
    </source>
</reference>
<dbReference type="InterPro" id="IPR000860">
    <property type="entry name" value="HemC"/>
</dbReference>
<dbReference type="NCBIfam" id="TIGR00212">
    <property type="entry name" value="hemC"/>
    <property type="match status" value="1"/>
</dbReference>
<dbReference type="SUPFAM" id="SSF54782">
    <property type="entry name" value="Porphobilinogen deaminase (hydroxymethylbilane synthase), C-terminal domain"/>
    <property type="match status" value="1"/>
</dbReference>
<evidence type="ECO:0000256" key="3">
    <source>
        <dbReference type="ARBA" id="ARBA00005638"/>
    </source>
</evidence>
<dbReference type="InterPro" id="IPR022418">
    <property type="entry name" value="Porphobilinogen_deaminase_C"/>
</dbReference>
<dbReference type="EMBL" id="CACVAW010000040">
    <property type="protein sequence ID" value="CAA6809769.1"/>
    <property type="molecule type" value="Genomic_DNA"/>
</dbReference>
<dbReference type="FunFam" id="3.40.190.10:FF:000005">
    <property type="entry name" value="Porphobilinogen deaminase"/>
    <property type="match status" value="1"/>
</dbReference>
<dbReference type="PRINTS" id="PR00151">
    <property type="entry name" value="PORPHBDMNASE"/>
</dbReference>
<dbReference type="EC" id="2.5.1.61" evidence="8"/>
<dbReference type="UniPathway" id="UPA00251">
    <property type="reaction ID" value="UER00319"/>
</dbReference>
<evidence type="ECO:0000256" key="4">
    <source>
        <dbReference type="ARBA" id="ARBA00011245"/>
    </source>
</evidence>
<proteinExistence type="inferred from homology"/>
<dbReference type="InterPro" id="IPR036803">
    <property type="entry name" value="Porphobilinogen_deaminase_C_sf"/>
</dbReference>
<dbReference type="InterPro" id="IPR022419">
    <property type="entry name" value="Porphobilin_deaminase_cofac_BS"/>
</dbReference>
<organism evidence="11">
    <name type="scientific">uncultured Campylobacterales bacterium</name>
    <dbReference type="NCBI Taxonomy" id="352960"/>
    <lineage>
        <taxon>Bacteria</taxon>
        <taxon>Pseudomonadati</taxon>
        <taxon>Campylobacterota</taxon>
        <taxon>Epsilonproteobacteria</taxon>
        <taxon>Campylobacterales</taxon>
        <taxon>environmental samples</taxon>
    </lineage>
</organism>
<evidence type="ECO:0000256" key="7">
    <source>
        <dbReference type="ARBA" id="ARBA00048169"/>
    </source>
</evidence>
<sequence length="302" mass="33915">MEINIASRASKLALWQSYNIQKQLKDKYNCEVTVQEYSTRGDEILDRSLAAIGGKGLFTKELEIAILNGKADIAVHSLKDIPVVLPESFMIGAITTRADVRDMFLSQKYETLDNLPKNSVVGTTSQRRKLQLLLYRPDLIIKDLRGNVNTRIQKLKNSEYDAIILACAGIDRLELSDEVKYTHRIDKNIMVPAMGQASLAIECLVGNEEKIKFLNDEKAFIETTIERDFVRYLEGGCQTPIGINACLIDDKIEILAIVGGVKSMKYIKQKICFDKKYYKEAGASIAKLFITLGAKELLEEAI</sequence>
<dbReference type="HAMAP" id="MF_00260">
    <property type="entry name" value="Porphobil_deam"/>
    <property type="match status" value="1"/>
</dbReference>
<dbReference type="FunFam" id="3.40.190.10:FF:000004">
    <property type="entry name" value="Porphobilinogen deaminase"/>
    <property type="match status" value="1"/>
</dbReference>